<protein>
    <recommendedName>
        <fullName evidence="6">G-protein coupled receptors family 2 profile 2 domain-containing protein</fullName>
    </recommendedName>
</protein>
<reference evidence="7 8" key="1">
    <citation type="submission" date="2022-05" db="EMBL/GenBank/DDBJ databases">
        <authorList>
            <consortium name="Genoscope - CEA"/>
            <person name="William W."/>
        </authorList>
    </citation>
    <scope>NUCLEOTIDE SEQUENCE [LARGE SCALE GENOMIC DNA]</scope>
</reference>
<feature type="transmembrane region" description="Helical" evidence="5">
    <location>
        <begin position="115"/>
        <end position="138"/>
    </location>
</feature>
<feature type="transmembrane region" description="Helical" evidence="5">
    <location>
        <begin position="49"/>
        <end position="66"/>
    </location>
</feature>
<feature type="transmembrane region" description="Helical" evidence="5">
    <location>
        <begin position="15"/>
        <end position="37"/>
    </location>
</feature>
<name>A0AAU9Y4G2_9CNID</name>
<evidence type="ECO:0000256" key="4">
    <source>
        <dbReference type="ARBA" id="ARBA00023136"/>
    </source>
</evidence>
<dbReference type="PANTHER" id="PTHR12011">
    <property type="entry name" value="ADHESION G-PROTEIN COUPLED RECEPTOR"/>
    <property type="match status" value="1"/>
</dbReference>
<proteinExistence type="predicted"/>
<evidence type="ECO:0000259" key="6">
    <source>
        <dbReference type="PROSITE" id="PS50261"/>
    </source>
</evidence>
<dbReference type="GO" id="GO:0004930">
    <property type="term" value="F:G protein-coupled receptor activity"/>
    <property type="evidence" value="ECO:0007669"/>
    <property type="project" value="InterPro"/>
</dbReference>
<evidence type="ECO:0000313" key="7">
    <source>
        <dbReference type="EMBL" id="CAH3165295.1"/>
    </source>
</evidence>
<dbReference type="PRINTS" id="PR00249">
    <property type="entry name" value="GPCRSECRETIN"/>
</dbReference>
<dbReference type="Gene3D" id="1.20.1070.10">
    <property type="entry name" value="Rhodopsin 7-helix transmembrane proteins"/>
    <property type="match status" value="1"/>
</dbReference>
<feature type="domain" description="G-protein coupled receptors family 2 profile 2" evidence="6">
    <location>
        <begin position="12"/>
        <end position="149"/>
    </location>
</feature>
<dbReference type="GO" id="GO:0005886">
    <property type="term" value="C:plasma membrane"/>
    <property type="evidence" value="ECO:0007669"/>
    <property type="project" value="TreeGrafter"/>
</dbReference>
<comment type="subcellular location">
    <subcellularLocation>
        <location evidence="1">Membrane</location>
        <topology evidence="1">Multi-pass membrane protein</topology>
    </subcellularLocation>
</comment>
<dbReference type="Proteomes" id="UP001159428">
    <property type="component" value="Unassembled WGS sequence"/>
</dbReference>
<evidence type="ECO:0000313" key="8">
    <source>
        <dbReference type="Proteomes" id="UP001159428"/>
    </source>
</evidence>
<keyword evidence="2 5" id="KW-0812">Transmembrane</keyword>
<dbReference type="InterPro" id="IPR000832">
    <property type="entry name" value="GPCR_2_secretin-like"/>
</dbReference>
<evidence type="ECO:0000256" key="1">
    <source>
        <dbReference type="ARBA" id="ARBA00004141"/>
    </source>
</evidence>
<keyword evidence="3 5" id="KW-1133">Transmembrane helix</keyword>
<evidence type="ECO:0000256" key="3">
    <source>
        <dbReference type="ARBA" id="ARBA00022989"/>
    </source>
</evidence>
<dbReference type="AlphaFoldDB" id="A0AAU9Y4G2"/>
<organism evidence="7 8">
    <name type="scientific">Pocillopora meandrina</name>
    <dbReference type="NCBI Taxonomy" id="46732"/>
    <lineage>
        <taxon>Eukaryota</taxon>
        <taxon>Metazoa</taxon>
        <taxon>Cnidaria</taxon>
        <taxon>Anthozoa</taxon>
        <taxon>Hexacorallia</taxon>
        <taxon>Scleractinia</taxon>
        <taxon>Astrocoeniina</taxon>
        <taxon>Pocilloporidae</taxon>
        <taxon>Pocillopora</taxon>
    </lineage>
</organism>
<dbReference type="PANTHER" id="PTHR12011:SF347">
    <property type="entry name" value="FI21270P1-RELATED"/>
    <property type="match status" value="1"/>
</dbReference>
<gene>
    <name evidence="7" type="ORF">PMEA_00003425</name>
</gene>
<dbReference type="GO" id="GO:0007166">
    <property type="term" value="P:cell surface receptor signaling pathway"/>
    <property type="evidence" value="ECO:0007669"/>
    <property type="project" value="InterPro"/>
</dbReference>
<dbReference type="PROSITE" id="PS50261">
    <property type="entry name" value="G_PROTEIN_RECEP_F2_4"/>
    <property type="match status" value="1"/>
</dbReference>
<dbReference type="Pfam" id="PF00002">
    <property type="entry name" value="7tm_2"/>
    <property type="match status" value="1"/>
</dbReference>
<sequence>MSPITKTDEKILTTLTYVGLTLSIIGIILTIISYALFTEVRQPLSQVRLSLAASPGTGQIIFLAGINAKGDEGVCVAAAALMLYFLMAAFCWMLIEGIFLYFFVVKVYNINGRMVIYHFFSWSFPAFMVSISLIIASAKDGIHSFFSEK</sequence>
<evidence type="ECO:0000256" key="2">
    <source>
        <dbReference type="ARBA" id="ARBA00022692"/>
    </source>
</evidence>
<dbReference type="EMBL" id="CALNXJ010000115">
    <property type="protein sequence ID" value="CAH3165295.1"/>
    <property type="molecule type" value="Genomic_DNA"/>
</dbReference>
<accession>A0AAU9Y4G2</accession>
<feature type="transmembrane region" description="Helical" evidence="5">
    <location>
        <begin position="78"/>
        <end position="103"/>
    </location>
</feature>
<keyword evidence="8" id="KW-1185">Reference proteome</keyword>
<keyword evidence="4 5" id="KW-0472">Membrane</keyword>
<comment type="caution">
    <text evidence="7">The sequence shown here is derived from an EMBL/GenBank/DDBJ whole genome shotgun (WGS) entry which is preliminary data.</text>
</comment>
<evidence type="ECO:0000256" key="5">
    <source>
        <dbReference type="SAM" id="Phobius"/>
    </source>
</evidence>
<dbReference type="InterPro" id="IPR017981">
    <property type="entry name" value="GPCR_2-like_7TM"/>
</dbReference>